<accession>A0A0A9G763</accession>
<proteinExistence type="predicted"/>
<evidence type="ECO:0000256" key="1">
    <source>
        <dbReference type="SAM" id="MobiDB-lite"/>
    </source>
</evidence>
<dbReference type="AlphaFoldDB" id="A0A0A9G763"/>
<protein>
    <submittedName>
        <fullName evidence="2">Uncharacterized protein</fullName>
    </submittedName>
</protein>
<sequence>MLIASSSSTSGGPATAARAMHSQPRRNGTIRVEGRRRRPI</sequence>
<dbReference type="EMBL" id="GBRH01176981">
    <property type="protein sequence ID" value="JAE20915.1"/>
    <property type="molecule type" value="Transcribed_RNA"/>
</dbReference>
<reference evidence="2" key="1">
    <citation type="submission" date="2014-09" db="EMBL/GenBank/DDBJ databases">
        <authorList>
            <person name="Magalhaes I.L.F."/>
            <person name="Oliveira U."/>
            <person name="Santos F.R."/>
            <person name="Vidigal T.H.D.A."/>
            <person name="Brescovit A.D."/>
            <person name="Santos A.J."/>
        </authorList>
    </citation>
    <scope>NUCLEOTIDE SEQUENCE</scope>
    <source>
        <tissue evidence="2">Shoot tissue taken approximately 20 cm above the soil surface</tissue>
    </source>
</reference>
<evidence type="ECO:0000313" key="2">
    <source>
        <dbReference type="EMBL" id="JAE20915.1"/>
    </source>
</evidence>
<organism evidence="2">
    <name type="scientific">Arundo donax</name>
    <name type="common">Giant reed</name>
    <name type="synonym">Donax arundinaceus</name>
    <dbReference type="NCBI Taxonomy" id="35708"/>
    <lineage>
        <taxon>Eukaryota</taxon>
        <taxon>Viridiplantae</taxon>
        <taxon>Streptophyta</taxon>
        <taxon>Embryophyta</taxon>
        <taxon>Tracheophyta</taxon>
        <taxon>Spermatophyta</taxon>
        <taxon>Magnoliopsida</taxon>
        <taxon>Liliopsida</taxon>
        <taxon>Poales</taxon>
        <taxon>Poaceae</taxon>
        <taxon>PACMAD clade</taxon>
        <taxon>Arundinoideae</taxon>
        <taxon>Arundineae</taxon>
        <taxon>Arundo</taxon>
    </lineage>
</organism>
<feature type="region of interest" description="Disordered" evidence="1">
    <location>
        <begin position="1"/>
        <end position="40"/>
    </location>
</feature>
<reference evidence="2" key="2">
    <citation type="journal article" date="2015" name="Data Brief">
        <title>Shoot transcriptome of the giant reed, Arundo donax.</title>
        <authorList>
            <person name="Barrero R.A."/>
            <person name="Guerrero F.D."/>
            <person name="Moolhuijzen P."/>
            <person name="Goolsby J.A."/>
            <person name="Tidwell J."/>
            <person name="Bellgard S.E."/>
            <person name="Bellgard M.I."/>
        </authorList>
    </citation>
    <scope>NUCLEOTIDE SEQUENCE</scope>
    <source>
        <tissue evidence="2">Shoot tissue taken approximately 20 cm above the soil surface</tissue>
    </source>
</reference>
<feature type="compositionally biased region" description="Low complexity" evidence="1">
    <location>
        <begin position="1"/>
        <end position="19"/>
    </location>
</feature>
<name>A0A0A9G763_ARUDO</name>